<comment type="caution">
    <text evidence="1">The sequence shown here is derived from an EMBL/GenBank/DDBJ whole genome shotgun (WGS) entry which is preliminary data.</text>
</comment>
<reference evidence="1 2" key="1">
    <citation type="submission" date="2021-06" db="EMBL/GenBank/DDBJ databases">
        <title>Caerostris darwini draft genome.</title>
        <authorList>
            <person name="Kono N."/>
            <person name="Arakawa K."/>
        </authorList>
    </citation>
    <scope>NUCLEOTIDE SEQUENCE [LARGE SCALE GENOMIC DNA]</scope>
</reference>
<protein>
    <submittedName>
        <fullName evidence="1">Uncharacterized protein</fullName>
    </submittedName>
</protein>
<keyword evidence="2" id="KW-1185">Reference proteome</keyword>
<gene>
    <name evidence="1" type="ORF">CDAR_51271</name>
</gene>
<dbReference type="AlphaFoldDB" id="A0AAV4U658"/>
<dbReference type="EMBL" id="BPLQ01010742">
    <property type="protein sequence ID" value="GIY53191.1"/>
    <property type="molecule type" value="Genomic_DNA"/>
</dbReference>
<accession>A0AAV4U658</accession>
<proteinExistence type="predicted"/>
<name>A0AAV4U658_9ARAC</name>
<dbReference type="Proteomes" id="UP001054837">
    <property type="component" value="Unassembled WGS sequence"/>
</dbReference>
<evidence type="ECO:0000313" key="1">
    <source>
        <dbReference type="EMBL" id="GIY53191.1"/>
    </source>
</evidence>
<evidence type="ECO:0000313" key="2">
    <source>
        <dbReference type="Proteomes" id="UP001054837"/>
    </source>
</evidence>
<sequence length="173" mass="19823">MPPLYAKQFQQNLLFPIIVLHPRRSQLIRSCPSALRKSKTRTFHKNYRLVSKYRTLPNILPHPLSLSKGDRIVGGIPRRTISEDPYSHFQIGNEAQLFLNVDDSPAENSIHPFHRRPPAKFEINREKEIASLLASRTQSPIRAFLREVWGTFSLPFLKKGGGGAIFKVEAELR</sequence>
<organism evidence="1 2">
    <name type="scientific">Caerostris darwini</name>
    <dbReference type="NCBI Taxonomy" id="1538125"/>
    <lineage>
        <taxon>Eukaryota</taxon>
        <taxon>Metazoa</taxon>
        <taxon>Ecdysozoa</taxon>
        <taxon>Arthropoda</taxon>
        <taxon>Chelicerata</taxon>
        <taxon>Arachnida</taxon>
        <taxon>Araneae</taxon>
        <taxon>Araneomorphae</taxon>
        <taxon>Entelegynae</taxon>
        <taxon>Araneoidea</taxon>
        <taxon>Araneidae</taxon>
        <taxon>Caerostris</taxon>
    </lineage>
</organism>